<evidence type="ECO:0000256" key="1">
    <source>
        <dbReference type="SAM" id="MobiDB-lite"/>
    </source>
</evidence>
<sequence length="478" mass="52102">MQPRRSFRSSSSSVSQPRGGGGGYSLPQASTGASSSRAEPRYSAPTSSSGSAAAARNRSRSQTSALYVPSSDLQRVHGMNRQLERINSRIEQKLQLYRQEAESSQFLLTRARRLTERLDVLKHKLRLCFDMCGTDHPPNLQLVLQQMQSYHETEPDDAPAEFMCPITQSVMIDPVRTSDGHCYDRAAIFEWFVGFEAKGQCPTSPLTNLILVDTTLTADAGLRQEIQSFLAAHREANGQQHQSEEPSLRLAPPAPPAVMASTPTAPQQPTAVVAGGRSAAATRPSGAPIWSSSVVPPNEANSRELNQLRMSDLEVPPPPGLIGVRIHMPTTSSSSSSMRLGGAREGGTTTSAQRRQPQPPQPPQFSFRATTTTQQQQQPLREPSESSSSEQLPSGGFRDQQRRLQEGLMARGLLPSSSFNATAIYPLPTEPSTTERRAPAVSTESTTAQRTPQQTLQEEPAAATRSPARNLNQRHHRQ</sequence>
<feature type="compositionally biased region" description="Low complexity" evidence="1">
    <location>
        <begin position="41"/>
        <end position="65"/>
    </location>
</feature>
<accession>A0A0S4J5F8</accession>
<dbReference type="GO" id="GO:0016567">
    <property type="term" value="P:protein ubiquitination"/>
    <property type="evidence" value="ECO:0007669"/>
    <property type="project" value="InterPro"/>
</dbReference>
<feature type="region of interest" description="Disordered" evidence="1">
    <location>
        <begin position="254"/>
        <end position="298"/>
    </location>
</feature>
<dbReference type="VEuPathDB" id="TriTrypDB:BSAL_87505"/>
<proteinExistence type="predicted"/>
<feature type="region of interest" description="Disordered" evidence="1">
    <location>
        <begin position="311"/>
        <end position="397"/>
    </location>
</feature>
<organism evidence="3 4">
    <name type="scientific">Bodo saltans</name>
    <name type="common">Flagellated protozoan</name>
    <dbReference type="NCBI Taxonomy" id="75058"/>
    <lineage>
        <taxon>Eukaryota</taxon>
        <taxon>Discoba</taxon>
        <taxon>Euglenozoa</taxon>
        <taxon>Kinetoplastea</taxon>
        <taxon>Metakinetoplastina</taxon>
        <taxon>Eubodonida</taxon>
        <taxon>Bodonidae</taxon>
        <taxon>Bodo</taxon>
    </lineage>
</organism>
<evidence type="ECO:0000313" key="3">
    <source>
        <dbReference type="EMBL" id="CUG83178.1"/>
    </source>
</evidence>
<dbReference type="PROSITE" id="PS51698">
    <property type="entry name" value="U_BOX"/>
    <property type="match status" value="1"/>
</dbReference>
<dbReference type="AlphaFoldDB" id="A0A0S4J5F8"/>
<feature type="domain" description="U-box" evidence="2">
    <location>
        <begin position="157"/>
        <end position="236"/>
    </location>
</feature>
<reference evidence="4" key="1">
    <citation type="submission" date="2015-09" db="EMBL/GenBank/DDBJ databases">
        <authorList>
            <consortium name="Pathogen Informatics"/>
        </authorList>
    </citation>
    <scope>NUCLEOTIDE SEQUENCE [LARGE SCALE GENOMIC DNA]</scope>
    <source>
        <strain evidence="4">Lake Konstanz</strain>
    </source>
</reference>
<dbReference type="Gene3D" id="3.30.40.10">
    <property type="entry name" value="Zinc/RING finger domain, C3HC4 (zinc finger)"/>
    <property type="match status" value="1"/>
</dbReference>
<feature type="compositionally biased region" description="Low complexity" evidence="1">
    <location>
        <begin position="8"/>
        <end position="17"/>
    </location>
</feature>
<feature type="region of interest" description="Disordered" evidence="1">
    <location>
        <begin position="419"/>
        <end position="478"/>
    </location>
</feature>
<feature type="compositionally biased region" description="Low complexity" evidence="1">
    <location>
        <begin position="374"/>
        <end position="394"/>
    </location>
</feature>
<dbReference type="Proteomes" id="UP000051952">
    <property type="component" value="Unassembled WGS sequence"/>
</dbReference>
<dbReference type="Pfam" id="PF04564">
    <property type="entry name" value="U-box"/>
    <property type="match status" value="1"/>
</dbReference>
<feature type="compositionally biased region" description="Polar residues" evidence="1">
    <location>
        <begin position="442"/>
        <end position="457"/>
    </location>
</feature>
<dbReference type="InterPro" id="IPR003613">
    <property type="entry name" value="Ubox_domain"/>
</dbReference>
<name>A0A0S4J5F8_BODSA</name>
<dbReference type="InterPro" id="IPR013083">
    <property type="entry name" value="Znf_RING/FYVE/PHD"/>
</dbReference>
<dbReference type="GO" id="GO:0004842">
    <property type="term" value="F:ubiquitin-protein transferase activity"/>
    <property type="evidence" value="ECO:0007669"/>
    <property type="project" value="InterPro"/>
</dbReference>
<feature type="compositionally biased region" description="Polar residues" evidence="1">
    <location>
        <begin position="27"/>
        <end position="37"/>
    </location>
</feature>
<feature type="region of interest" description="Disordered" evidence="1">
    <location>
        <begin position="1"/>
        <end position="70"/>
    </location>
</feature>
<dbReference type="InterPro" id="IPR052085">
    <property type="entry name" value="WD-SAM-U-box"/>
</dbReference>
<gene>
    <name evidence="3" type="ORF">BSAL_87505</name>
</gene>
<dbReference type="PANTHER" id="PTHR46573:SF1">
    <property type="entry name" value="WD REPEAT, SAM AND U-BOX DOMAIN-CONTAINING PROTEIN 1"/>
    <property type="match status" value="1"/>
</dbReference>
<dbReference type="EMBL" id="CYKH01001090">
    <property type="protein sequence ID" value="CUG83178.1"/>
    <property type="molecule type" value="Genomic_DNA"/>
</dbReference>
<dbReference type="SMART" id="SM00504">
    <property type="entry name" value="Ubox"/>
    <property type="match status" value="1"/>
</dbReference>
<evidence type="ECO:0000259" key="2">
    <source>
        <dbReference type="PROSITE" id="PS51698"/>
    </source>
</evidence>
<dbReference type="PANTHER" id="PTHR46573">
    <property type="entry name" value="WD REPEAT, SAM AND U-BOX DOMAIN-CONTAINING PROTEIN 1"/>
    <property type="match status" value="1"/>
</dbReference>
<dbReference type="CDD" id="cd16655">
    <property type="entry name" value="RING-Ubox_WDSUB1-like"/>
    <property type="match status" value="1"/>
</dbReference>
<protein>
    <recommendedName>
        <fullName evidence="2">U-box domain-containing protein</fullName>
    </recommendedName>
</protein>
<keyword evidence="4" id="KW-1185">Reference proteome</keyword>
<dbReference type="SUPFAM" id="SSF57850">
    <property type="entry name" value="RING/U-box"/>
    <property type="match status" value="1"/>
</dbReference>
<evidence type="ECO:0000313" key="4">
    <source>
        <dbReference type="Proteomes" id="UP000051952"/>
    </source>
</evidence>
<dbReference type="OrthoDB" id="10064100at2759"/>